<keyword evidence="3 8" id="KW-0812">Transmembrane</keyword>
<evidence type="ECO:0000256" key="7">
    <source>
        <dbReference type="ARBA" id="ARBA00023136"/>
    </source>
</evidence>
<dbReference type="InterPro" id="IPR036640">
    <property type="entry name" value="ABC1_TM_sf"/>
</dbReference>
<dbReference type="PROSITE" id="PS00211">
    <property type="entry name" value="ABC_TRANSPORTER_1"/>
    <property type="match status" value="2"/>
</dbReference>
<feature type="domain" description="ABC transmembrane type-1" evidence="10">
    <location>
        <begin position="702"/>
        <end position="1129"/>
    </location>
</feature>
<dbReference type="CDD" id="cd18577">
    <property type="entry name" value="ABC_6TM_Pgp_ABCB1_D1_like"/>
    <property type="match status" value="1"/>
</dbReference>
<feature type="transmembrane region" description="Helical" evidence="8">
    <location>
        <begin position="30"/>
        <end position="54"/>
    </location>
</feature>
<evidence type="ECO:0000256" key="5">
    <source>
        <dbReference type="ARBA" id="ARBA00022840"/>
    </source>
</evidence>
<feature type="transmembrane region" description="Helical" evidence="8">
    <location>
        <begin position="887"/>
        <end position="907"/>
    </location>
</feature>
<evidence type="ECO:0000256" key="2">
    <source>
        <dbReference type="ARBA" id="ARBA00007577"/>
    </source>
</evidence>
<organism evidence="11 12">
    <name type="scientific">Apodemus speciosus</name>
    <name type="common">Large Japanese field mouse</name>
    <dbReference type="NCBI Taxonomy" id="105296"/>
    <lineage>
        <taxon>Eukaryota</taxon>
        <taxon>Metazoa</taxon>
        <taxon>Chordata</taxon>
        <taxon>Craniata</taxon>
        <taxon>Vertebrata</taxon>
        <taxon>Euteleostomi</taxon>
        <taxon>Mammalia</taxon>
        <taxon>Eutheria</taxon>
        <taxon>Euarchontoglires</taxon>
        <taxon>Glires</taxon>
        <taxon>Rodentia</taxon>
        <taxon>Myomorpha</taxon>
        <taxon>Muroidea</taxon>
        <taxon>Muridae</taxon>
        <taxon>Murinae</taxon>
        <taxon>Apodemus</taxon>
    </lineage>
</organism>
<keyword evidence="4" id="KW-0547">Nucleotide-binding</keyword>
<dbReference type="Gene3D" id="1.20.1560.10">
    <property type="entry name" value="ABC transporter type 1, transmembrane domain"/>
    <property type="match status" value="2"/>
</dbReference>
<feature type="transmembrane region" description="Helical" evidence="8">
    <location>
        <begin position="305"/>
        <end position="328"/>
    </location>
</feature>
<dbReference type="Gene3D" id="3.40.50.300">
    <property type="entry name" value="P-loop containing nucleotide triphosphate hydrolases"/>
    <property type="match status" value="2"/>
</dbReference>
<feature type="domain" description="ABC transporter" evidence="9">
    <location>
        <begin position="371"/>
        <end position="631"/>
    </location>
</feature>
<comment type="similarity">
    <text evidence="2">Belongs to the ABC transporter superfamily. ABCB family. Multidrug resistance exporter (TC 3.A.1.201) subfamily.</text>
</comment>
<feature type="domain" description="ABC transporter" evidence="9">
    <location>
        <begin position="1181"/>
        <end position="1419"/>
    </location>
</feature>
<feature type="domain" description="ABC transmembrane type-1" evidence="10">
    <location>
        <begin position="35"/>
        <end position="335"/>
    </location>
</feature>
<dbReference type="InterPro" id="IPR039421">
    <property type="entry name" value="Type_1_exporter"/>
</dbReference>
<evidence type="ECO:0000256" key="4">
    <source>
        <dbReference type="ARBA" id="ARBA00022741"/>
    </source>
</evidence>
<sequence length="1420" mass="155971">MEPLQEQLPKAENQAVGPIEIFRFADNLDIVLMTLGILASIINGATVPLMSLVLGEISDHFINGCLVQTNRTKYQNCSQSKEKLNEDIIMLTLYYTGIGAAALIFGYVQISFWVITAARQTTRIRKQFFHSVLAQDISWFDGSDICELNTHMTGDINKLCDGIGDKIPLMFQNISGFSIGLVISLIKSWKLSLVVLSTSPLIMASSALCSRMVISLTSKELDAYSKAGAVAEEALSSIRTVTAFGAQEKEIQRYAQHLKDAKDAGIRRAIASKLSLGAVYFFMNGAYGLAFWYGTSLIFGGEPDYTIGTILAVFFSVIHSSYCIGSVAPHLETFTIARGAAFNIFQVIDKKPNIDNFSTAGYKPECTEGNIEFKNVSFSYPSRPSAKILKGLNLKIKAGETVALVGPSGSGKSTTVQLLQRLYDPEEGCITVDENDIRAQNVRHYREQIGVVRQEPVLFGTTIGNNIKFGREGVNEEEMEQAAREANAYDFIMAFPKHLQREECAKVRKKEHVSERPIQRAKFNTLVGEKGAQMSGGQKQRIAIARALVRKPKILILDEATSALDTESESLVQTALEKASKGRTTIVVAHRLSTIRGADLIVTMNDGMVVEKGTHAELMAKQGLYYSLAMAQDIKKADEQMESRTCSATGSTSYGSLCNVNSAKSPCTDQLEEAVHHQKTSLPEVSLLKIFKLSKSEWPFVVLGTLASALNGSVHPAFSIIFGKLVTMFEDKNKASLKQDAELYSMMLVVLGVVALVTYLMQGLFYGRAEENLAMRLRHSAFKAMLYQMHHLSSLPSTSYLIVPTSYQTQEDMAWYDDKENNTGALTTTLAMDVAQIQGLSAAIADWFLQEKTYGKDGEAAQKNGVKETLPIKTRILINVMAATSRLGIITQDVTNMSLSILISFIYGWEMTLLILSFAPVLAVTGMIQTAAMAGFANKDKQELKRAGKLPPVQRSSPDLTVPEVLACAPILVLFHHFQPRQGLEDPPGHILRASAEVAGPDTVSLPSSVDLGHRTNPCTTTEIATEAVENIHTVVSLTREKAFEKMYEETLQTQHRNALKRAHITGCCFAVSHAFVHFAHAAGFRFGAYLIQAGRMMPEGMFILFGRLGWLEFAVVFTAIAYGAMAIGETLVWTPEYSKAKAGAAHLFALLKNKPTIDSCSQNGKKPYLVCTMDTCEGNLEFRDVSFSYPCRPEAPVLQDMSLSIEKGKTIAFVGSSGCGKSTCIQLLQRFYDPMKGQVLLDGVDVKELNVQWLRSQTAIVSQEPVLFNCSIAENIAYGDNSRMVPLEEIKEVADAANIHSFIEGLPRKYNTQVGLRGVQLSGGQKQRLAIARALLRKPKILLLDEATSALDNESEKVVQQALDKARRGKTCLVVAHRLSTIQNADMIIVLQNGSIKEQGTHQELLRNGDAYFKLVAAH</sequence>
<dbReference type="Proteomes" id="UP001623349">
    <property type="component" value="Unassembled WGS sequence"/>
</dbReference>
<dbReference type="CDD" id="cd03249">
    <property type="entry name" value="ABC_MTABC3_MDL1_MDL2"/>
    <property type="match status" value="2"/>
</dbReference>
<evidence type="ECO:0000259" key="10">
    <source>
        <dbReference type="PROSITE" id="PS50929"/>
    </source>
</evidence>
<dbReference type="GO" id="GO:0005524">
    <property type="term" value="F:ATP binding"/>
    <property type="evidence" value="ECO:0007669"/>
    <property type="project" value="UniProtKB-KW"/>
</dbReference>
<feature type="transmembrane region" description="Helical" evidence="8">
    <location>
        <begin position="93"/>
        <end position="116"/>
    </location>
</feature>
<dbReference type="InterPro" id="IPR017871">
    <property type="entry name" value="ABC_transporter-like_CS"/>
</dbReference>
<feature type="transmembrane region" description="Helical" evidence="8">
    <location>
        <begin position="274"/>
        <end position="293"/>
    </location>
</feature>
<dbReference type="InterPro" id="IPR003593">
    <property type="entry name" value="AAA+_ATPase"/>
</dbReference>
<evidence type="ECO:0000256" key="6">
    <source>
        <dbReference type="ARBA" id="ARBA00022989"/>
    </source>
</evidence>
<dbReference type="CDD" id="cd18578">
    <property type="entry name" value="ABC_6TM_Pgp_ABCB1_D2_like"/>
    <property type="match status" value="1"/>
</dbReference>
<evidence type="ECO:0000256" key="8">
    <source>
        <dbReference type="SAM" id="Phobius"/>
    </source>
</evidence>
<gene>
    <name evidence="11" type="ORF">APTSU1_001311500</name>
</gene>
<feature type="transmembrane region" description="Helical" evidence="8">
    <location>
        <begin position="913"/>
        <end position="936"/>
    </location>
</feature>
<dbReference type="SMART" id="SM00382">
    <property type="entry name" value="AAA"/>
    <property type="match status" value="2"/>
</dbReference>
<keyword evidence="7 8" id="KW-0472">Membrane</keyword>
<keyword evidence="5 11" id="KW-0067">ATP-binding</keyword>
<evidence type="ECO:0000256" key="1">
    <source>
        <dbReference type="ARBA" id="ARBA00004141"/>
    </source>
</evidence>
<evidence type="ECO:0000313" key="12">
    <source>
        <dbReference type="Proteomes" id="UP001623349"/>
    </source>
</evidence>
<dbReference type="EMBL" id="BAAFST010000012">
    <property type="protein sequence ID" value="GAB1297879.1"/>
    <property type="molecule type" value="Genomic_DNA"/>
</dbReference>
<dbReference type="PROSITE" id="PS50929">
    <property type="entry name" value="ABC_TM1F"/>
    <property type="match status" value="2"/>
</dbReference>
<name>A0ABQ0FF61_APOSI</name>
<dbReference type="InterPro" id="IPR011527">
    <property type="entry name" value="ABC1_TM_dom"/>
</dbReference>
<proteinExistence type="inferred from homology"/>
<keyword evidence="6 8" id="KW-1133">Transmembrane helix</keyword>
<dbReference type="PANTHER" id="PTHR43394">
    <property type="entry name" value="ATP-DEPENDENT PERMEASE MDL1, MITOCHONDRIAL"/>
    <property type="match status" value="1"/>
</dbReference>
<comment type="subcellular location">
    <subcellularLocation>
        <location evidence="1">Membrane</location>
        <topology evidence="1">Multi-pass membrane protein</topology>
    </subcellularLocation>
</comment>
<comment type="caution">
    <text evidence="11">The sequence shown here is derived from an EMBL/GenBank/DDBJ whole genome shotgun (WGS) entry which is preliminary data.</text>
</comment>
<protein>
    <submittedName>
        <fullName evidence="11">ATP-binding cassette sub-family B member 5</fullName>
    </submittedName>
</protein>
<dbReference type="PANTHER" id="PTHR43394:SF27">
    <property type="entry name" value="ATP-DEPENDENT TRANSLOCASE ABCB1-LIKE"/>
    <property type="match status" value="1"/>
</dbReference>
<accession>A0ABQ0FF61</accession>
<reference evidence="11 12" key="1">
    <citation type="submission" date="2024-08" db="EMBL/GenBank/DDBJ databases">
        <title>The draft genome of Apodemus speciosus.</title>
        <authorList>
            <person name="Nabeshima K."/>
            <person name="Suzuki S."/>
            <person name="Onuma M."/>
        </authorList>
    </citation>
    <scope>NUCLEOTIDE SEQUENCE [LARGE SCALE GENOMIC DNA]</scope>
    <source>
        <strain evidence="11">IB14-021</strain>
    </source>
</reference>
<feature type="transmembrane region" description="Helical" evidence="8">
    <location>
        <begin position="1105"/>
        <end position="1126"/>
    </location>
</feature>
<evidence type="ECO:0000259" key="9">
    <source>
        <dbReference type="PROSITE" id="PS50893"/>
    </source>
</evidence>
<dbReference type="PROSITE" id="PS50893">
    <property type="entry name" value="ABC_TRANSPORTER_2"/>
    <property type="match status" value="2"/>
</dbReference>
<dbReference type="Pfam" id="PF00005">
    <property type="entry name" value="ABC_tran"/>
    <property type="match status" value="2"/>
</dbReference>
<dbReference type="InterPro" id="IPR003439">
    <property type="entry name" value="ABC_transporter-like_ATP-bd"/>
</dbReference>
<dbReference type="Pfam" id="PF00664">
    <property type="entry name" value="ABC_membrane"/>
    <property type="match status" value="4"/>
</dbReference>
<dbReference type="SUPFAM" id="SSF90123">
    <property type="entry name" value="ABC transporter transmembrane region"/>
    <property type="match status" value="3"/>
</dbReference>
<evidence type="ECO:0000256" key="3">
    <source>
        <dbReference type="ARBA" id="ARBA00022692"/>
    </source>
</evidence>
<feature type="transmembrane region" description="Helical" evidence="8">
    <location>
        <begin position="698"/>
        <end position="723"/>
    </location>
</feature>
<keyword evidence="12" id="KW-1185">Reference proteome</keyword>
<feature type="transmembrane region" description="Helical" evidence="8">
    <location>
        <begin position="743"/>
        <end position="766"/>
    </location>
</feature>
<evidence type="ECO:0000313" key="11">
    <source>
        <dbReference type="EMBL" id="GAB1297879.1"/>
    </source>
</evidence>
<dbReference type="InterPro" id="IPR027417">
    <property type="entry name" value="P-loop_NTPase"/>
</dbReference>
<dbReference type="SUPFAM" id="SSF52540">
    <property type="entry name" value="P-loop containing nucleoside triphosphate hydrolases"/>
    <property type="match status" value="2"/>
</dbReference>